<reference evidence="3 4" key="1">
    <citation type="submission" date="2019-08" db="EMBL/GenBank/DDBJ databases">
        <authorList>
            <person name="Peeters C."/>
        </authorList>
    </citation>
    <scope>NUCLEOTIDE SEQUENCE [LARGE SCALE GENOMIC DNA]</scope>
    <source>
        <strain evidence="3 4">LMG 31108</strain>
    </source>
</reference>
<dbReference type="InterPro" id="IPR036111">
    <property type="entry name" value="Mal/L-sulfo/L-lacto_DH-like_sf"/>
</dbReference>
<dbReference type="AlphaFoldDB" id="A0A5E4WTJ4"/>
<dbReference type="InterPro" id="IPR043144">
    <property type="entry name" value="Mal/L-sulf/L-lact_DH-like_ah"/>
</dbReference>
<evidence type="ECO:0000313" key="4">
    <source>
        <dbReference type="Proteomes" id="UP000406256"/>
    </source>
</evidence>
<dbReference type="SUPFAM" id="SSF89733">
    <property type="entry name" value="L-sulfolactate dehydrogenase-like"/>
    <property type="match status" value="1"/>
</dbReference>
<keyword evidence="2" id="KW-0560">Oxidoreductase</keyword>
<dbReference type="Gene3D" id="1.10.1530.10">
    <property type="match status" value="1"/>
</dbReference>
<evidence type="ECO:0000256" key="1">
    <source>
        <dbReference type="ARBA" id="ARBA00006056"/>
    </source>
</evidence>
<dbReference type="InterPro" id="IPR003767">
    <property type="entry name" value="Malate/L-lactate_DH-like"/>
</dbReference>
<accession>A0A5E4WTJ4</accession>
<organism evidence="3 4">
    <name type="scientific">Pandoraea anhela</name>
    <dbReference type="NCBI Taxonomy" id="2508295"/>
    <lineage>
        <taxon>Bacteria</taxon>
        <taxon>Pseudomonadati</taxon>
        <taxon>Pseudomonadota</taxon>
        <taxon>Betaproteobacteria</taxon>
        <taxon>Burkholderiales</taxon>
        <taxon>Burkholderiaceae</taxon>
        <taxon>Pandoraea</taxon>
    </lineage>
</organism>
<dbReference type="OrthoDB" id="924592at2"/>
<gene>
    <name evidence="3" type="ORF">PAN31108_03394</name>
</gene>
<keyword evidence="4" id="KW-1185">Reference proteome</keyword>
<dbReference type="GO" id="GO:0016491">
    <property type="term" value="F:oxidoreductase activity"/>
    <property type="evidence" value="ECO:0007669"/>
    <property type="project" value="UniProtKB-KW"/>
</dbReference>
<dbReference type="Pfam" id="PF02615">
    <property type="entry name" value="Ldh_2"/>
    <property type="match status" value="1"/>
</dbReference>
<dbReference type="Proteomes" id="UP000406256">
    <property type="component" value="Unassembled WGS sequence"/>
</dbReference>
<sequence>MDVEWVTADVARDMSLRALARAGVPEPHAEIQVELLLEAELRGRPSHGLQRLPRVIERIRNGVADPITRGQGRWRGTALLDVDGENGLGPVVAFHALTQISERARTAGVSVATVRRCNHLGMLALYAERMAQRGQILIALTTSEALVHPWGGRSALIGTNPIAIGVPASPHPFVLDMATSLVSMGQIHDYANRGEALTPGWALDADGEATTDAAAARQGALAPFGDAKGYALGLAFEVLVASLTDTALGKDVAGTLDSDRVCNKGDVFIIVEPASEGVARRVSAYLDALRNCPPRNPDCPVVVPGDRAQQARRASLARGVALPGDVWARIVALASSDTQAS</sequence>
<dbReference type="Gene3D" id="3.30.60.50">
    <property type="entry name" value="Hypothetical oxidoreductase yiak, domain 3"/>
    <property type="match status" value="1"/>
</dbReference>
<dbReference type="PANTHER" id="PTHR11091">
    <property type="entry name" value="OXIDOREDUCTASE-RELATED"/>
    <property type="match status" value="1"/>
</dbReference>
<name>A0A5E4WTJ4_9BURK</name>
<evidence type="ECO:0000256" key="2">
    <source>
        <dbReference type="ARBA" id="ARBA00023002"/>
    </source>
</evidence>
<evidence type="ECO:0000313" key="3">
    <source>
        <dbReference type="EMBL" id="VVE26296.1"/>
    </source>
</evidence>
<dbReference type="InterPro" id="IPR043143">
    <property type="entry name" value="Mal/L-sulf/L-lact_DH-like_NADP"/>
</dbReference>
<protein>
    <submittedName>
        <fullName evidence="3">Dehydrogenase</fullName>
    </submittedName>
</protein>
<proteinExistence type="inferred from homology"/>
<dbReference type="Gene3D" id="3.30.1370.60">
    <property type="entry name" value="Hypothetical oxidoreductase yiak, domain 2"/>
    <property type="match status" value="1"/>
</dbReference>
<dbReference type="PANTHER" id="PTHR11091:SF0">
    <property type="entry name" value="MALATE DEHYDROGENASE"/>
    <property type="match status" value="1"/>
</dbReference>
<dbReference type="EMBL" id="CABPSB010000012">
    <property type="protein sequence ID" value="VVE26296.1"/>
    <property type="molecule type" value="Genomic_DNA"/>
</dbReference>
<comment type="similarity">
    <text evidence="1">Belongs to the LDH2/MDH2 oxidoreductase family.</text>
</comment>